<dbReference type="InterPro" id="IPR004372">
    <property type="entry name" value="Ac/propionate_kinase"/>
</dbReference>
<comment type="similarity">
    <text evidence="1 6 7">Belongs to the acetokinase family.</text>
</comment>
<dbReference type="GO" id="GO:0008776">
    <property type="term" value="F:acetate kinase activity"/>
    <property type="evidence" value="ECO:0007669"/>
    <property type="project" value="UniProtKB-UniRule"/>
</dbReference>
<keyword evidence="3 6" id="KW-0547">Nucleotide-binding</keyword>
<feature type="binding site" evidence="6">
    <location>
        <begin position="204"/>
        <end position="208"/>
    </location>
    <ligand>
        <name>ATP</name>
        <dbReference type="ChEBI" id="CHEBI:30616"/>
    </ligand>
</feature>
<evidence type="ECO:0000256" key="6">
    <source>
        <dbReference type="HAMAP-Rule" id="MF_00020"/>
    </source>
</evidence>
<dbReference type="GO" id="GO:0000287">
    <property type="term" value="F:magnesium ion binding"/>
    <property type="evidence" value="ECO:0007669"/>
    <property type="project" value="UniProtKB-UniRule"/>
</dbReference>
<dbReference type="GO" id="GO:0005737">
    <property type="term" value="C:cytoplasm"/>
    <property type="evidence" value="ECO:0007669"/>
    <property type="project" value="UniProtKB-SubCell"/>
</dbReference>
<proteinExistence type="inferred from homology"/>
<feature type="site" description="Transition state stabilizer" evidence="6">
    <location>
        <position position="237"/>
    </location>
</feature>
<comment type="catalytic activity">
    <reaction evidence="6">
        <text>acetate + ATP = acetyl phosphate + ADP</text>
        <dbReference type="Rhea" id="RHEA:11352"/>
        <dbReference type="ChEBI" id="CHEBI:22191"/>
        <dbReference type="ChEBI" id="CHEBI:30089"/>
        <dbReference type="ChEBI" id="CHEBI:30616"/>
        <dbReference type="ChEBI" id="CHEBI:456216"/>
        <dbReference type="EC" id="2.7.2.1"/>
    </reaction>
</comment>
<comment type="function">
    <text evidence="6">Catalyzes the formation of acetyl phosphate from acetate and ATP. Can also catalyze the reverse reaction.</text>
</comment>
<dbReference type="GO" id="GO:0005524">
    <property type="term" value="F:ATP binding"/>
    <property type="evidence" value="ECO:0007669"/>
    <property type="project" value="UniProtKB-KW"/>
</dbReference>
<keyword evidence="6" id="KW-0963">Cytoplasm</keyword>
<evidence type="ECO:0000313" key="8">
    <source>
        <dbReference type="EMBL" id="BDU71746.1"/>
    </source>
</evidence>
<feature type="binding site" evidence="6">
    <location>
        <begin position="279"/>
        <end position="281"/>
    </location>
    <ligand>
        <name>ATP</name>
        <dbReference type="ChEBI" id="CHEBI:30616"/>
    </ligand>
</feature>
<feature type="binding site" evidence="6">
    <location>
        <position position="87"/>
    </location>
    <ligand>
        <name>substrate</name>
    </ligand>
</feature>
<dbReference type="Proteomes" id="UP001238179">
    <property type="component" value="Chromosome"/>
</dbReference>
<evidence type="ECO:0000313" key="9">
    <source>
        <dbReference type="Proteomes" id="UP001238179"/>
    </source>
</evidence>
<organism evidence="8 9">
    <name type="scientific">Mesoterricola silvestris</name>
    <dbReference type="NCBI Taxonomy" id="2927979"/>
    <lineage>
        <taxon>Bacteria</taxon>
        <taxon>Pseudomonadati</taxon>
        <taxon>Acidobacteriota</taxon>
        <taxon>Holophagae</taxon>
        <taxon>Holophagales</taxon>
        <taxon>Holophagaceae</taxon>
        <taxon>Mesoterricola</taxon>
    </lineage>
</organism>
<comment type="pathway">
    <text evidence="6">Metabolic intermediate biosynthesis; acetyl-CoA biosynthesis; acetyl-CoA from acetate: step 1/2.</text>
</comment>
<dbReference type="InterPro" id="IPR023865">
    <property type="entry name" value="Aliphatic_acid_kinase_CS"/>
</dbReference>
<feature type="binding site" evidence="6">
    <location>
        <position position="14"/>
    </location>
    <ligand>
        <name>ATP</name>
        <dbReference type="ChEBI" id="CHEBI:30616"/>
    </ligand>
</feature>
<reference evidence="9" key="1">
    <citation type="journal article" date="2023" name="Int. J. Syst. Evol. Microbiol.">
        <title>Mesoterricola silvestris gen. nov., sp. nov., Mesoterricola sediminis sp. nov., Geothrix oryzae sp. nov., Geothrix edaphica sp. nov., Geothrix rubra sp. nov., and Geothrix limicola sp. nov., six novel members of Acidobacteriota isolated from soils.</title>
        <authorList>
            <person name="Itoh H."/>
            <person name="Sugisawa Y."/>
            <person name="Mise K."/>
            <person name="Xu Z."/>
            <person name="Kuniyasu M."/>
            <person name="Ushijima N."/>
            <person name="Kawano K."/>
            <person name="Kobayashi E."/>
            <person name="Shiratori Y."/>
            <person name="Masuda Y."/>
            <person name="Senoo K."/>
        </authorList>
    </citation>
    <scope>NUCLEOTIDE SEQUENCE [LARGE SCALE GENOMIC DNA]</scope>
    <source>
        <strain evidence="9">W79</strain>
    </source>
</reference>
<keyword evidence="5 6" id="KW-0067">ATP-binding</keyword>
<dbReference type="CDD" id="cd24010">
    <property type="entry name" value="ASKHA_NBD_AcK_PK"/>
    <property type="match status" value="1"/>
</dbReference>
<keyword evidence="2 6" id="KW-0808">Transferase</keyword>
<dbReference type="PIRSF" id="PIRSF000722">
    <property type="entry name" value="Acetate_prop_kin"/>
    <property type="match status" value="1"/>
</dbReference>
<dbReference type="PROSITE" id="PS01076">
    <property type="entry name" value="ACETATE_KINASE_2"/>
    <property type="match status" value="1"/>
</dbReference>
<sequence length="395" mass="42546">MLILVLNAGSSSLKFNLVDMEEEKTLAEGIAERIGISEGFIRWTIQGEKGRLELDMANHKKALAAIMEQLKHTVLGEDQDVDAVGHRVAHGGPNFGDSEVITPAVLKEIEELAFYAPLHNPASASGIRTAQELFPGVPQVAVFDTAFHHSMPEYAYTYGLPYELCQRLGLRRYGFHGTSHRYVAERTAALIGKPLEASKIITCHLGNGSSITAVHNGHSVDTSMGLTPLEGVVMGTRSGNLDPGVLTTLMEQEKLDGPALSALLNKKSGLLGISGVSSDCREVEEAMDKNKRAKLAHDVLCYGVLKYVGSYAAAMNGVDAICFTAGIGENSPGLRSWICDRLGFLGVAINEEINGTRSKADRFISTPDSKVAVVVVPTNEELMIAREAKRLTSNN</sequence>
<dbReference type="RefSeq" id="WP_316414649.1">
    <property type="nucleotide sequence ID" value="NZ_AP027080.1"/>
</dbReference>
<protein>
    <recommendedName>
        <fullName evidence="6">Acetate kinase</fullName>
        <ecNumber evidence="6">2.7.2.1</ecNumber>
    </recommendedName>
    <alternativeName>
        <fullName evidence="6">Acetokinase</fullName>
    </alternativeName>
</protein>
<name>A0AA48GU07_9BACT</name>
<keyword evidence="4 6" id="KW-0418">Kinase</keyword>
<dbReference type="PANTHER" id="PTHR21060">
    <property type="entry name" value="ACETATE KINASE"/>
    <property type="match status" value="1"/>
</dbReference>
<evidence type="ECO:0000256" key="1">
    <source>
        <dbReference type="ARBA" id="ARBA00008748"/>
    </source>
</evidence>
<dbReference type="PROSITE" id="PS01075">
    <property type="entry name" value="ACETATE_KINASE_1"/>
    <property type="match status" value="1"/>
</dbReference>
<comment type="subunit">
    <text evidence="6">Homodimer.</text>
</comment>
<dbReference type="HAMAP" id="MF_00020">
    <property type="entry name" value="Acetate_kinase"/>
    <property type="match status" value="1"/>
</dbReference>
<dbReference type="InterPro" id="IPR000890">
    <property type="entry name" value="Aliphatic_acid_kin_short-chain"/>
</dbReference>
<dbReference type="EMBL" id="AP027080">
    <property type="protein sequence ID" value="BDU71746.1"/>
    <property type="molecule type" value="Genomic_DNA"/>
</dbReference>
<evidence type="ECO:0000256" key="7">
    <source>
        <dbReference type="RuleBase" id="RU003835"/>
    </source>
</evidence>
<dbReference type="InterPro" id="IPR043129">
    <property type="entry name" value="ATPase_NBD"/>
</dbReference>
<keyword evidence="6" id="KW-0479">Metal-binding</keyword>
<gene>
    <name evidence="8" type="primary">ackA_1</name>
    <name evidence="6" type="synonym">ackA</name>
    <name evidence="8" type="ORF">METEAL_09200</name>
</gene>
<keyword evidence="9" id="KW-1185">Reference proteome</keyword>
<keyword evidence="6" id="KW-0460">Magnesium</keyword>
<dbReference type="KEGG" id="msil:METEAL_09200"/>
<dbReference type="GO" id="GO:0006083">
    <property type="term" value="P:acetate metabolic process"/>
    <property type="evidence" value="ECO:0007669"/>
    <property type="project" value="TreeGrafter"/>
</dbReference>
<dbReference type="AlphaFoldDB" id="A0AA48GU07"/>
<dbReference type="Pfam" id="PF00871">
    <property type="entry name" value="Acetate_kinase"/>
    <property type="match status" value="1"/>
</dbReference>
<feature type="site" description="Transition state stabilizer" evidence="6">
    <location>
        <position position="176"/>
    </location>
</feature>
<evidence type="ECO:0000256" key="3">
    <source>
        <dbReference type="ARBA" id="ARBA00022741"/>
    </source>
</evidence>
<accession>A0AA48GU07</accession>
<dbReference type="PANTHER" id="PTHR21060:SF15">
    <property type="entry name" value="ACETATE KINASE-RELATED"/>
    <property type="match status" value="1"/>
</dbReference>
<evidence type="ECO:0000256" key="5">
    <source>
        <dbReference type="ARBA" id="ARBA00022840"/>
    </source>
</evidence>
<dbReference type="GO" id="GO:0006085">
    <property type="term" value="P:acetyl-CoA biosynthetic process"/>
    <property type="evidence" value="ECO:0007669"/>
    <property type="project" value="UniProtKB-UniRule"/>
</dbReference>
<dbReference type="NCBIfam" id="TIGR00016">
    <property type="entry name" value="ackA"/>
    <property type="match status" value="1"/>
</dbReference>
<feature type="binding site" evidence="6">
    <location>
        <position position="7"/>
    </location>
    <ligand>
        <name>Mg(2+)</name>
        <dbReference type="ChEBI" id="CHEBI:18420"/>
    </ligand>
</feature>
<dbReference type="PRINTS" id="PR00471">
    <property type="entry name" value="ACETATEKNASE"/>
</dbReference>
<comment type="cofactor">
    <cofactor evidence="6">
        <name>Mg(2+)</name>
        <dbReference type="ChEBI" id="CHEBI:18420"/>
    </cofactor>
    <cofactor evidence="6">
        <name>Mn(2+)</name>
        <dbReference type="ChEBI" id="CHEBI:29035"/>
    </cofactor>
    <text evidence="6">Mg(2+). Can also accept Mn(2+).</text>
</comment>
<dbReference type="Gene3D" id="3.30.420.40">
    <property type="match status" value="2"/>
</dbReference>
<evidence type="ECO:0000256" key="2">
    <source>
        <dbReference type="ARBA" id="ARBA00022679"/>
    </source>
</evidence>
<evidence type="ECO:0000256" key="4">
    <source>
        <dbReference type="ARBA" id="ARBA00022777"/>
    </source>
</evidence>
<dbReference type="EC" id="2.7.2.1" evidence="6"/>
<dbReference type="SUPFAM" id="SSF53067">
    <property type="entry name" value="Actin-like ATPase domain"/>
    <property type="match status" value="2"/>
</dbReference>
<feature type="binding site" evidence="6">
    <location>
        <position position="380"/>
    </location>
    <ligand>
        <name>Mg(2+)</name>
        <dbReference type="ChEBI" id="CHEBI:18420"/>
    </ligand>
</feature>
<comment type="subcellular location">
    <subcellularLocation>
        <location evidence="6">Cytoplasm</location>
    </subcellularLocation>
</comment>
<feature type="binding site" evidence="6">
    <location>
        <begin position="326"/>
        <end position="330"/>
    </location>
    <ligand>
        <name>ATP</name>
        <dbReference type="ChEBI" id="CHEBI:30616"/>
    </ligand>
</feature>
<feature type="active site" description="Proton donor/acceptor" evidence="6">
    <location>
        <position position="144"/>
    </location>
</feature>